<evidence type="ECO:0000256" key="2">
    <source>
        <dbReference type="ARBA" id="ARBA00022723"/>
    </source>
</evidence>
<dbReference type="Gene3D" id="1.20.120.50">
    <property type="entry name" value="Hemerythrin-like"/>
    <property type="match status" value="1"/>
</dbReference>
<comment type="similarity">
    <text evidence="1">Belongs to the hemerythrin family.</text>
</comment>
<keyword evidence="6" id="KW-0812">Transmembrane</keyword>
<evidence type="ECO:0000256" key="1">
    <source>
        <dbReference type="ARBA" id="ARBA00010587"/>
    </source>
</evidence>
<accession>A0A2J6WHL5</accession>
<dbReference type="PROSITE" id="PS00550">
    <property type="entry name" value="HEMERYTHRINS"/>
    <property type="match status" value="1"/>
</dbReference>
<dbReference type="InterPro" id="IPR004089">
    <property type="entry name" value="MCPsignal_dom"/>
</dbReference>
<reference evidence="8 9" key="1">
    <citation type="submission" date="2018-01" db="EMBL/GenBank/DDBJ databases">
        <title>Metagenomic assembled genomes from two thermal pools in the Uzon Caldera, Kamchatka, Russia.</title>
        <authorList>
            <person name="Wilkins L."/>
            <person name="Ettinger C."/>
        </authorList>
    </citation>
    <scope>NUCLEOTIDE SEQUENCE [LARGE SCALE GENOMIC DNA]</scope>
    <source>
        <strain evidence="8">ZAV-05</strain>
    </source>
</reference>
<feature type="transmembrane region" description="Helical" evidence="6">
    <location>
        <begin position="12"/>
        <end position="32"/>
    </location>
</feature>
<keyword evidence="3" id="KW-0408">Iron</keyword>
<keyword evidence="6" id="KW-1133">Transmembrane helix</keyword>
<evidence type="ECO:0000256" key="5">
    <source>
        <dbReference type="PROSITE-ProRule" id="PRU00284"/>
    </source>
</evidence>
<dbReference type="SMART" id="SM00283">
    <property type="entry name" value="MA"/>
    <property type="match status" value="1"/>
</dbReference>
<organism evidence="8 9">
    <name type="scientific">Calditerrivibrio nitroreducens</name>
    <dbReference type="NCBI Taxonomy" id="477976"/>
    <lineage>
        <taxon>Bacteria</taxon>
        <taxon>Pseudomonadati</taxon>
        <taxon>Deferribacterota</taxon>
        <taxon>Deferribacteres</taxon>
        <taxon>Deferribacterales</taxon>
        <taxon>Calditerrivibrionaceae</taxon>
    </lineage>
</organism>
<evidence type="ECO:0000313" key="8">
    <source>
        <dbReference type="EMBL" id="PMP69829.1"/>
    </source>
</evidence>
<evidence type="ECO:0000256" key="4">
    <source>
        <dbReference type="ARBA" id="ARBA00023224"/>
    </source>
</evidence>
<dbReference type="Pfam" id="PF01814">
    <property type="entry name" value="Hemerythrin"/>
    <property type="match status" value="1"/>
</dbReference>
<dbReference type="PANTHER" id="PTHR32089">
    <property type="entry name" value="METHYL-ACCEPTING CHEMOTAXIS PROTEIN MCPB"/>
    <property type="match status" value="1"/>
</dbReference>
<dbReference type="InterPro" id="IPR012827">
    <property type="entry name" value="Hemerythrin_metal-bd"/>
</dbReference>
<dbReference type="NCBIfam" id="TIGR02481">
    <property type="entry name" value="hemeryth_dom"/>
    <property type="match status" value="1"/>
</dbReference>
<dbReference type="Pfam" id="PF00015">
    <property type="entry name" value="MCPsignal"/>
    <property type="match status" value="1"/>
</dbReference>
<keyword evidence="4 5" id="KW-0807">Transducer</keyword>
<comment type="caution">
    <text evidence="8">The sequence shown here is derived from an EMBL/GenBank/DDBJ whole genome shotgun (WGS) entry which is preliminary data.</text>
</comment>
<dbReference type="GO" id="GO:0016020">
    <property type="term" value="C:membrane"/>
    <property type="evidence" value="ECO:0007669"/>
    <property type="project" value="InterPro"/>
</dbReference>
<dbReference type="InterPro" id="IPR035938">
    <property type="entry name" value="Hemerythrin-like_sf"/>
</dbReference>
<sequence>MSRFSIERMLLFFLVVNGLLAVLFGLYNIYLISSLENLPKEQIPSVISQLNVINYLVVVGVPVGLVITYFVIYRTFIVRMESLNEKLSLISKGDYSLELEDCQGILGMVVHNINNVVDKSRHLLKTIKLNVSALGNAADELKKSQSYVLSELRNIQYNSNSVSSAAEELTATSHSIVDNCRRTLDRTIELSKYSEIGISNATKLKNQINEISESIILLNKNISDFIKRYEQIEKFTVTINDIADQTNLLALNAAIEAARAGESGRGFAVVADEVRKLSLKTTDSTKEIKTVISGLNAEMRQIGKIISENVSKIDAGVEVTGETIENFEYMNNHIKEIVELVDNVLRSMEEENLAVSDISQNITGVSQKLEGLLHSSEEFVRAGDSLKSISNEMGDELKEINVGKSDELISWSKEIETGIKKFDDQHKELVRLLNKFYAAINEGRSKIVLGEILNELANYTVYHFQSEEDAFRLFNFPEKDEHTRIHKDLVNQVLKIIKDFESGKDVVSVNLLQFLKEWVVKHIMGDDMKYAKYFKETGANIR</sequence>
<feature type="transmembrane region" description="Helical" evidence="6">
    <location>
        <begin position="52"/>
        <end position="72"/>
    </location>
</feature>
<evidence type="ECO:0000256" key="3">
    <source>
        <dbReference type="ARBA" id="ARBA00023004"/>
    </source>
</evidence>
<evidence type="ECO:0000259" key="7">
    <source>
        <dbReference type="PROSITE" id="PS50111"/>
    </source>
</evidence>
<proteinExistence type="inferred from homology"/>
<dbReference type="InterPro" id="IPR016131">
    <property type="entry name" value="Haemerythrin_Fe_BS"/>
</dbReference>
<dbReference type="EMBL" id="PNIN01000062">
    <property type="protein sequence ID" value="PMP69829.1"/>
    <property type="molecule type" value="Genomic_DNA"/>
</dbReference>
<dbReference type="AlphaFoldDB" id="A0A2J6WHL5"/>
<name>A0A2J6WHL5_9BACT</name>
<protein>
    <recommendedName>
        <fullName evidence="7">Methyl-accepting transducer domain-containing protein</fullName>
    </recommendedName>
</protein>
<keyword evidence="6" id="KW-0472">Membrane</keyword>
<dbReference type="InterPro" id="IPR012312">
    <property type="entry name" value="Hemerythrin-like"/>
</dbReference>
<evidence type="ECO:0000313" key="9">
    <source>
        <dbReference type="Proteomes" id="UP000242881"/>
    </source>
</evidence>
<gene>
    <name evidence="8" type="ORF">C0187_06230</name>
</gene>
<keyword evidence="2" id="KW-0479">Metal-binding</keyword>
<dbReference type="Proteomes" id="UP000242881">
    <property type="component" value="Unassembled WGS sequence"/>
</dbReference>
<dbReference type="PROSITE" id="PS50111">
    <property type="entry name" value="CHEMOTAXIS_TRANSDUC_2"/>
    <property type="match status" value="1"/>
</dbReference>
<dbReference type="CDD" id="cd12107">
    <property type="entry name" value="Hemerythrin"/>
    <property type="match status" value="1"/>
</dbReference>
<dbReference type="CDD" id="cd11386">
    <property type="entry name" value="MCP_signal"/>
    <property type="match status" value="1"/>
</dbReference>
<evidence type="ECO:0000256" key="6">
    <source>
        <dbReference type="SAM" id="Phobius"/>
    </source>
</evidence>
<feature type="domain" description="Methyl-accepting transducer" evidence="7">
    <location>
        <begin position="130"/>
        <end position="366"/>
    </location>
</feature>
<dbReference type="NCBIfam" id="NF033749">
    <property type="entry name" value="bact_hemeryth"/>
    <property type="match status" value="1"/>
</dbReference>
<dbReference type="SUPFAM" id="SSF58104">
    <property type="entry name" value="Methyl-accepting chemotaxis protein (MCP) signaling domain"/>
    <property type="match status" value="1"/>
</dbReference>
<dbReference type="GO" id="GO:0007165">
    <property type="term" value="P:signal transduction"/>
    <property type="evidence" value="ECO:0007669"/>
    <property type="project" value="UniProtKB-KW"/>
</dbReference>
<dbReference type="GO" id="GO:0046872">
    <property type="term" value="F:metal ion binding"/>
    <property type="evidence" value="ECO:0007669"/>
    <property type="project" value="UniProtKB-KW"/>
</dbReference>
<dbReference type="SUPFAM" id="SSF47188">
    <property type="entry name" value="Hemerythrin-like"/>
    <property type="match status" value="1"/>
</dbReference>
<dbReference type="Gene3D" id="1.10.287.950">
    <property type="entry name" value="Methyl-accepting chemotaxis protein"/>
    <property type="match status" value="1"/>
</dbReference>
<dbReference type="PANTHER" id="PTHR32089:SF112">
    <property type="entry name" value="LYSOZYME-LIKE PROTEIN-RELATED"/>
    <property type="match status" value="1"/>
</dbReference>